<feature type="region of interest" description="Disordered" evidence="1">
    <location>
        <begin position="42"/>
        <end position="77"/>
    </location>
</feature>
<evidence type="ECO:0000256" key="2">
    <source>
        <dbReference type="SAM" id="Phobius"/>
    </source>
</evidence>
<dbReference type="Proteomes" id="UP001054837">
    <property type="component" value="Unassembled WGS sequence"/>
</dbReference>
<gene>
    <name evidence="3" type="ORF">CDAR_193861</name>
</gene>
<organism evidence="3 4">
    <name type="scientific">Caerostris darwini</name>
    <dbReference type="NCBI Taxonomy" id="1538125"/>
    <lineage>
        <taxon>Eukaryota</taxon>
        <taxon>Metazoa</taxon>
        <taxon>Ecdysozoa</taxon>
        <taxon>Arthropoda</taxon>
        <taxon>Chelicerata</taxon>
        <taxon>Arachnida</taxon>
        <taxon>Araneae</taxon>
        <taxon>Araneomorphae</taxon>
        <taxon>Entelegynae</taxon>
        <taxon>Araneoidea</taxon>
        <taxon>Araneidae</taxon>
        <taxon>Caerostris</taxon>
    </lineage>
</organism>
<keyword evidence="2" id="KW-0812">Transmembrane</keyword>
<evidence type="ECO:0000313" key="4">
    <source>
        <dbReference type="Proteomes" id="UP001054837"/>
    </source>
</evidence>
<keyword evidence="2" id="KW-0472">Membrane</keyword>
<feature type="transmembrane region" description="Helical" evidence="2">
    <location>
        <begin position="6"/>
        <end position="26"/>
    </location>
</feature>
<keyword evidence="2" id="KW-1133">Transmembrane helix</keyword>
<accession>A0AAV4VPE6</accession>
<evidence type="ECO:0000313" key="3">
    <source>
        <dbReference type="EMBL" id="GIY72247.1"/>
    </source>
</evidence>
<evidence type="ECO:0008006" key="5">
    <source>
        <dbReference type="Google" id="ProtNLM"/>
    </source>
</evidence>
<protein>
    <recommendedName>
        <fullName evidence="5">Secreted protein</fullName>
    </recommendedName>
</protein>
<reference evidence="3 4" key="1">
    <citation type="submission" date="2021-06" db="EMBL/GenBank/DDBJ databases">
        <title>Caerostris darwini draft genome.</title>
        <authorList>
            <person name="Kono N."/>
            <person name="Arakawa K."/>
        </authorList>
    </citation>
    <scope>NUCLEOTIDE SEQUENCE [LARGE SCALE GENOMIC DNA]</scope>
</reference>
<sequence>MYKAFLILISMLGNMSALWFLMCLFFNSFNLHAEERGTTHLNAEKTASAAHRHTRDREERDNTTMPMDEGEIVSGSS</sequence>
<proteinExistence type="predicted"/>
<keyword evidence="4" id="KW-1185">Reference proteome</keyword>
<name>A0AAV4VPE6_9ARAC</name>
<comment type="caution">
    <text evidence="3">The sequence shown here is derived from an EMBL/GenBank/DDBJ whole genome shotgun (WGS) entry which is preliminary data.</text>
</comment>
<dbReference type="AlphaFoldDB" id="A0AAV4VPE6"/>
<dbReference type="EMBL" id="BPLQ01013465">
    <property type="protein sequence ID" value="GIY72247.1"/>
    <property type="molecule type" value="Genomic_DNA"/>
</dbReference>
<evidence type="ECO:0000256" key="1">
    <source>
        <dbReference type="SAM" id="MobiDB-lite"/>
    </source>
</evidence>